<dbReference type="SMART" id="SM00471">
    <property type="entry name" value="HDc"/>
    <property type="match status" value="1"/>
</dbReference>
<dbReference type="InterPro" id="IPR006261">
    <property type="entry name" value="dGTPase"/>
</dbReference>
<gene>
    <name evidence="3" type="ORF">ACHKAR_17540</name>
</gene>
<dbReference type="RefSeq" id="WP_395418739.1">
    <property type="nucleotide sequence ID" value="NZ_JBIPKE010000019.1"/>
</dbReference>
<dbReference type="NCBIfam" id="TIGR01353">
    <property type="entry name" value="dGTP_triPase"/>
    <property type="match status" value="1"/>
</dbReference>
<proteinExistence type="predicted"/>
<evidence type="ECO:0000313" key="4">
    <source>
        <dbReference type="Proteomes" id="UP001610063"/>
    </source>
</evidence>
<sequence>MNWLQLLSPKRFGDKTEATISKDSRSRFEQDYDRLIFSHPFRKLQDKTQVFPLPEDDFVHTRLTHSLEVSSVGRSLGKAVGERLLEKHPELSERGFTFYDFGGIVAAASLAHDLGNPPFGHSGESAISSFFTDHPKGKAFQQQVDPAEWSDLISFEGNAQGFRILNDEENSALRLTFASLGAFTKYPRSSSAPKDQNRKSQKKYGFYKSDSKKFSELATEMGLTPIGEAAWCRHPLTFLVEAADDICYNIIDLEDGCRLGLVPYETTRDLMAAIIGEKYQQEKLERSRNVNQKIGLLRALAISQLIGECVDLFLEKEEDIRSGAFDGALTEHIPSAEALQAITTLSIEKIYRSKQVLEREAGGFEVIGKLMEAFCMATYHKFFDKENYTPRMKSIFRLLPDSFQDKLEQEPITIYDSLLIVMDFISSLTDSHAIKLYKTIYGFSLPVSKA</sequence>
<feature type="domain" description="HD/PDEase" evidence="2">
    <location>
        <begin position="58"/>
        <end position="258"/>
    </location>
</feature>
<dbReference type="EMBL" id="JBIPKE010000019">
    <property type="protein sequence ID" value="MFH6985260.1"/>
    <property type="molecule type" value="Genomic_DNA"/>
</dbReference>
<keyword evidence="4" id="KW-1185">Reference proteome</keyword>
<dbReference type="Gene3D" id="1.10.3210.10">
    <property type="entry name" value="Hypothetical protein af1432"/>
    <property type="match status" value="1"/>
</dbReference>
<dbReference type="Proteomes" id="UP001610063">
    <property type="component" value="Unassembled WGS sequence"/>
</dbReference>
<evidence type="ECO:0000256" key="1">
    <source>
        <dbReference type="ARBA" id="ARBA00022801"/>
    </source>
</evidence>
<evidence type="ECO:0000313" key="3">
    <source>
        <dbReference type="EMBL" id="MFH6985260.1"/>
    </source>
</evidence>
<evidence type="ECO:0000259" key="2">
    <source>
        <dbReference type="SMART" id="SM00471"/>
    </source>
</evidence>
<protein>
    <submittedName>
        <fullName evidence="3">Deoxyguanosinetriphosphate triphosphohydrolase</fullName>
    </submittedName>
</protein>
<comment type="caution">
    <text evidence="3">The sequence shown here is derived from an EMBL/GenBank/DDBJ whole genome shotgun (WGS) entry which is preliminary data.</text>
</comment>
<dbReference type="SUPFAM" id="SSF109604">
    <property type="entry name" value="HD-domain/PDEase-like"/>
    <property type="match status" value="1"/>
</dbReference>
<reference evidence="3 4" key="1">
    <citation type="journal article" date="2013" name="Int. J. Syst. Evol. Microbiol.">
        <title>Marinoscillum luteum sp. nov., isolated from marine sediment.</title>
        <authorList>
            <person name="Cha I.T."/>
            <person name="Park S.J."/>
            <person name="Kim S.J."/>
            <person name="Kim J.G."/>
            <person name="Jung M.Y."/>
            <person name="Shin K.S."/>
            <person name="Kwon K.K."/>
            <person name="Yang S.H."/>
            <person name="Seo Y.S."/>
            <person name="Rhee S.K."/>
        </authorList>
    </citation>
    <scope>NUCLEOTIDE SEQUENCE [LARGE SCALE GENOMIC DNA]</scope>
    <source>
        <strain evidence="3 4">KCTC 23939</strain>
    </source>
</reference>
<dbReference type="InterPro" id="IPR023293">
    <property type="entry name" value="dGTP_triP_hydro_central_sf"/>
</dbReference>
<dbReference type="Gene3D" id="1.10.3550.10">
    <property type="entry name" value="eoxyguanosinetriphosphate triphosphohydrolase domain-like"/>
    <property type="match status" value="1"/>
</dbReference>
<dbReference type="InterPro" id="IPR027432">
    <property type="entry name" value="dGTP_triphosphohydrolase_C"/>
</dbReference>
<name>A0ABW7NCJ8_9BACT</name>
<keyword evidence="1" id="KW-0378">Hydrolase</keyword>
<dbReference type="PANTHER" id="PTHR11373">
    <property type="entry name" value="DEOXYNUCLEOSIDE TRIPHOSPHATE TRIPHOSPHOHYDROLASE"/>
    <property type="match status" value="1"/>
</dbReference>
<dbReference type="Pfam" id="PF13286">
    <property type="entry name" value="HD_assoc"/>
    <property type="match status" value="1"/>
</dbReference>
<dbReference type="CDD" id="cd00077">
    <property type="entry name" value="HDc"/>
    <property type="match status" value="1"/>
</dbReference>
<accession>A0ABW7NCJ8</accession>
<dbReference type="InterPro" id="IPR050135">
    <property type="entry name" value="dGTPase-like"/>
</dbReference>
<organism evidence="3 4">
    <name type="scientific">Marinoscillum luteum</name>
    <dbReference type="NCBI Taxonomy" id="861051"/>
    <lineage>
        <taxon>Bacteria</taxon>
        <taxon>Pseudomonadati</taxon>
        <taxon>Bacteroidota</taxon>
        <taxon>Cytophagia</taxon>
        <taxon>Cytophagales</taxon>
        <taxon>Reichenbachiellaceae</taxon>
        <taxon>Marinoscillum</taxon>
    </lineage>
</organism>
<dbReference type="InterPro" id="IPR003607">
    <property type="entry name" value="HD/PDEase_dom"/>
</dbReference>
<dbReference type="Gene3D" id="1.10.3410.10">
    <property type="entry name" value="putative deoxyguanosinetriphosphate triphosphohydrolase like domain"/>
    <property type="match status" value="1"/>
</dbReference>
<dbReference type="NCBIfam" id="NF002205">
    <property type="entry name" value="PRK01096.1"/>
    <property type="match status" value="1"/>
</dbReference>
<dbReference type="PANTHER" id="PTHR11373:SF32">
    <property type="entry name" value="DEOXYGUANOSINETRIPHOSPHATE TRIPHOSPHOHYDROLASE"/>
    <property type="match status" value="1"/>
</dbReference>
<dbReference type="InterPro" id="IPR026875">
    <property type="entry name" value="PHydrolase_assoc_dom"/>
</dbReference>